<feature type="domain" description="Helicase ATP-binding" evidence="5">
    <location>
        <begin position="34"/>
        <end position="303"/>
    </location>
</feature>
<dbReference type="AlphaFoldDB" id="A0A1H8FP21"/>
<keyword evidence="7" id="KW-1185">Reference proteome</keyword>
<dbReference type="PANTHER" id="PTHR11472">
    <property type="entry name" value="DNA REPAIR DEAD HELICASE RAD3/XP-D SUBFAMILY MEMBER"/>
    <property type="match status" value="1"/>
</dbReference>
<keyword evidence="2" id="KW-0378">Hydrolase</keyword>
<dbReference type="SUPFAM" id="SSF52540">
    <property type="entry name" value="P-loop containing nucleoside triphosphate hydrolases"/>
    <property type="match status" value="2"/>
</dbReference>
<dbReference type="Pfam" id="PF13307">
    <property type="entry name" value="Helicase_C_2"/>
    <property type="match status" value="1"/>
</dbReference>
<proteinExistence type="inferred from homology"/>
<keyword evidence="3" id="KW-0067">ATP-binding</keyword>
<dbReference type="InterPro" id="IPR006555">
    <property type="entry name" value="ATP-dep_Helicase_C"/>
</dbReference>
<dbReference type="GO" id="GO:0005524">
    <property type="term" value="F:ATP binding"/>
    <property type="evidence" value="ECO:0007669"/>
    <property type="project" value="UniProtKB-KW"/>
</dbReference>
<comment type="similarity">
    <text evidence="4">Belongs to the helicase family. DinG subfamily.</text>
</comment>
<dbReference type="OrthoDB" id="9805194at2"/>
<keyword evidence="1" id="KW-0547">Nucleotide-binding</keyword>
<name>A0A1H8FP21_9BURK</name>
<reference evidence="6 7" key="1">
    <citation type="submission" date="2016-10" db="EMBL/GenBank/DDBJ databases">
        <authorList>
            <person name="de Groot N.N."/>
        </authorList>
    </citation>
    <scope>NUCLEOTIDE SEQUENCE [LARGE SCALE GENOMIC DNA]</scope>
    <source>
        <strain evidence="6 7">DSM 15123</strain>
    </source>
</reference>
<gene>
    <name evidence="6" type="ORF">SAMN02745977_01109</name>
</gene>
<evidence type="ECO:0000256" key="2">
    <source>
        <dbReference type="ARBA" id="ARBA00022801"/>
    </source>
</evidence>
<evidence type="ECO:0000313" key="6">
    <source>
        <dbReference type="EMBL" id="SEN32848.1"/>
    </source>
</evidence>
<evidence type="ECO:0000259" key="5">
    <source>
        <dbReference type="PROSITE" id="PS51193"/>
    </source>
</evidence>
<dbReference type="GO" id="GO:0003676">
    <property type="term" value="F:nucleic acid binding"/>
    <property type="evidence" value="ECO:0007669"/>
    <property type="project" value="InterPro"/>
</dbReference>
<dbReference type="PANTHER" id="PTHR11472:SF34">
    <property type="entry name" value="REGULATOR OF TELOMERE ELONGATION HELICASE 1"/>
    <property type="match status" value="1"/>
</dbReference>
<dbReference type="Gene3D" id="3.40.50.300">
    <property type="entry name" value="P-loop containing nucleotide triphosphate hydrolases"/>
    <property type="match status" value="2"/>
</dbReference>
<evidence type="ECO:0000313" key="7">
    <source>
        <dbReference type="Proteomes" id="UP000199531"/>
    </source>
</evidence>
<dbReference type="InterPro" id="IPR014013">
    <property type="entry name" value="Helic_SF1/SF2_ATP-bd_DinG/Rad3"/>
</dbReference>
<dbReference type="EMBL" id="FOCW01000001">
    <property type="protein sequence ID" value="SEN32848.1"/>
    <property type="molecule type" value="Genomic_DNA"/>
</dbReference>
<dbReference type="InterPro" id="IPR027417">
    <property type="entry name" value="P-loop_NTPase"/>
</dbReference>
<evidence type="ECO:0000256" key="4">
    <source>
        <dbReference type="ARBA" id="ARBA00038058"/>
    </source>
</evidence>
<dbReference type="RefSeq" id="WP_091814840.1">
    <property type="nucleotide sequence ID" value="NZ_FOCW01000001.1"/>
</dbReference>
<evidence type="ECO:0000256" key="1">
    <source>
        <dbReference type="ARBA" id="ARBA00022741"/>
    </source>
</evidence>
<dbReference type="InterPro" id="IPR011545">
    <property type="entry name" value="DEAD/DEAH_box_helicase_dom"/>
</dbReference>
<dbReference type="Proteomes" id="UP000199531">
    <property type="component" value="Unassembled WGS sequence"/>
</dbReference>
<keyword evidence="6" id="KW-0347">Helicase</keyword>
<dbReference type="GO" id="GO:0003678">
    <property type="term" value="F:DNA helicase activity"/>
    <property type="evidence" value="ECO:0007669"/>
    <property type="project" value="TreeGrafter"/>
</dbReference>
<evidence type="ECO:0000256" key="3">
    <source>
        <dbReference type="ARBA" id="ARBA00022840"/>
    </source>
</evidence>
<dbReference type="GO" id="GO:0006281">
    <property type="term" value="P:DNA repair"/>
    <property type="evidence" value="ECO:0007669"/>
    <property type="project" value="TreeGrafter"/>
</dbReference>
<protein>
    <submittedName>
        <fullName evidence="6">ATP-dependent DNA helicase DinG</fullName>
    </submittedName>
</protein>
<dbReference type="GO" id="GO:0016818">
    <property type="term" value="F:hydrolase activity, acting on acid anhydrides, in phosphorus-containing anhydrides"/>
    <property type="evidence" value="ECO:0007669"/>
    <property type="project" value="InterPro"/>
</dbReference>
<dbReference type="PROSITE" id="PS51193">
    <property type="entry name" value="HELICASE_ATP_BIND_2"/>
    <property type="match status" value="1"/>
</dbReference>
<dbReference type="InterPro" id="IPR045028">
    <property type="entry name" value="DinG/Rad3-like"/>
</dbReference>
<dbReference type="Pfam" id="PF00270">
    <property type="entry name" value="DEAD"/>
    <property type="match status" value="1"/>
</dbReference>
<dbReference type="SMART" id="SM00491">
    <property type="entry name" value="HELICc2"/>
    <property type="match status" value="1"/>
</dbReference>
<accession>A0A1H8FP21</accession>
<organism evidence="6 7">
    <name type="scientific">Brachymonas denitrificans DSM 15123</name>
    <dbReference type="NCBI Taxonomy" id="1121117"/>
    <lineage>
        <taxon>Bacteria</taxon>
        <taxon>Pseudomonadati</taxon>
        <taxon>Pseudomonadota</taxon>
        <taxon>Betaproteobacteria</taxon>
        <taxon>Burkholderiales</taxon>
        <taxon>Comamonadaceae</taxon>
        <taxon>Brachymonas</taxon>
    </lineage>
</organism>
<dbReference type="STRING" id="1121117.SAMN02745977_01109"/>
<sequence>MSDCLTPAGSNSGQEVAQSTLEQQVLDFFAPGGPLAEHDPHYRERSGQRHMALAVARAIVEHDALVVEAGTGVGKTFAYLVPALLAGERALVSTATKTLQDQLFTRDLPYLANLLGLPLRLALLKGRGSYLCLHRLHQARHTVLRSDGALLHTISRIERFAQSTRTGDLSELEGLDERSPAIPLVTSTRDNCIGSTCDHFRQCHVNVARREALAADVVVVNHHLFFADLAVRESGMAELLPSVHTVIFDEAHQLNEIGTQFMGMQLGSGHVLDLCRDLLATGMQSARGLADWQTLARQLEQAARELRLVVGQRPAGTKLRWTESVPDTLNPDEWPGALRALRTALEDAASALDMMSELGPDFVRLHQRATAMQERIDLFQQPCPPDAVRWLDVSAQLRLVQSPLDIAETVRTRMLKRKQLPVQEREPESAWDEPQVIHEVQSEKLHDDHRIKQGRTWIFTSATLGDEPQLRWFTEPCGMQDVATLQVESPFAYATHASVHVPPDLPLPNAPEHPAAVARLVAEAASQIGGRTLVLTTTLRSLRVIGEALRRRFEGGDSIEVLVQGESTKRRLIERFRLGDDEGRLPGCILVASASFWEGVDVPGDGLQLVVIDKLPFPPPQDPLVEARSRRLELEGRSPFRDYFLPETAVMLKQGAGRLIRRENDTGVLIVCDRRLLQMSYGNRLLKALPPMRRLASREELDAALQAMACRHGKD</sequence>